<evidence type="ECO:0000313" key="1">
    <source>
        <dbReference type="EMBL" id="VDP50784.1"/>
    </source>
</evidence>
<dbReference type="AlphaFoldDB" id="A0A183N7P3"/>
<name>A0A183N7P3_9TREM</name>
<dbReference type="Proteomes" id="UP000277204">
    <property type="component" value="Unassembled WGS sequence"/>
</dbReference>
<keyword evidence="2" id="KW-1185">Reference proteome</keyword>
<dbReference type="EMBL" id="UZAI01020306">
    <property type="protein sequence ID" value="VDP50784.1"/>
    <property type="molecule type" value="Genomic_DNA"/>
</dbReference>
<evidence type="ECO:0000313" key="2">
    <source>
        <dbReference type="Proteomes" id="UP000277204"/>
    </source>
</evidence>
<gene>
    <name evidence="1" type="ORF">SMRZ_LOCUS24318</name>
</gene>
<protein>
    <submittedName>
        <fullName evidence="1">Uncharacterized protein</fullName>
    </submittedName>
</protein>
<accession>A0A183N7P3</accession>
<sequence length="65" mass="7755">MGMFIFLYIFTVRSATKGMLFGIFDKFSFFLSVPFIFQSFKTFIISNYTLWSSLWRAKIGYILRI</sequence>
<organism evidence="1 2">
    <name type="scientific">Schistosoma margrebowiei</name>
    <dbReference type="NCBI Taxonomy" id="48269"/>
    <lineage>
        <taxon>Eukaryota</taxon>
        <taxon>Metazoa</taxon>
        <taxon>Spiralia</taxon>
        <taxon>Lophotrochozoa</taxon>
        <taxon>Platyhelminthes</taxon>
        <taxon>Trematoda</taxon>
        <taxon>Digenea</taxon>
        <taxon>Strigeidida</taxon>
        <taxon>Schistosomatoidea</taxon>
        <taxon>Schistosomatidae</taxon>
        <taxon>Schistosoma</taxon>
    </lineage>
</organism>
<reference evidence="1 2" key="1">
    <citation type="submission" date="2018-11" db="EMBL/GenBank/DDBJ databases">
        <authorList>
            <consortium name="Pathogen Informatics"/>
        </authorList>
    </citation>
    <scope>NUCLEOTIDE SEQUENCE [LARGE SCALE GENOMIC DNA]</scope>
    <source>
        <strain evidence="1 2">Zambia</strain>
    </source>
</reference>
<proteinExistence type="predicted"/>